<dbReference type="EMBL" id="CM026427">
    <property type="protein sequence ID" value="KAG0569374.1"/>
    <property type="molecule type" value="Genomic_DNA"/>
</dbReference>
<dbReference type="PANTHER" id="PTHR34687:SF1">
    <property type="entry name" value="CHAPERONE PROTEIN DNAJ-LIKE PROTEIN"/>
    <property type="match status" value="1"/>
</dbReference>
<evidence type="ECO:0000313" key="1">
    <source>
        <dbReference type="EMBL" id="KAG0569374.1"/>
    </source>
</evidence>
<dbReference type="PANTHER" id="PTHR34687">
    <property type="entry name" value="CHAPERONE PROTEIN DNAJ-LIKE PROTEIN"/>
    <property type="match status" value="1"/>
</dbReference>
<name>A0A8T0HGE4_CERPU</name>
<comment type="caution">
    <text evidence="1">The sequence shown here is derived from an EMBL/GenBank/DDBJ whole genome shotgun (WGS) entry which is preliminary data.</text>
</comment>
<accession>A0A8T0HGE4</accession>
<keyword evidence="2" id="KW-1185">Reference proteome</keyword>
<gene>
    <name evidence="1" type="ORF">KC19_6G086200</name>
</gene>
<proteinExistence type="predicted"/>
<organism evidence="1 2">
    <name type="scientific">Ceratodon purpureus</name>
    <name type="common">Fire moss</name>
    <name type="synonym">Dicranum purpureum</name>
    <dbReference type="NCBI Taxonomy" id="3225"/>
    <lineage>
        <taxon>Eukaryota</taxon>
        <taxon>Viridiplantae</taxon>
        <taxon>Streptophyta</taxon>
        <taxon>Embryophyta</taxon>
        <taxon>Bryophyta</taxon>
        <taxon>Bryophytina</taxon>
        <taxon>Bryopsida</taxon>
        <taxon>Dicranidae</taxon>
        <taxon>Pseudoditrichales</taxon>
        <taxon>Ditrichaceae</taxon>
        <taxon>Ceratodon</taxon>
    </lineage>
</organism>
<protein>
    <submittedName>
        <fullName evidence="1">Uncharacterized protein</fullName>
    </submittedName>
</protein>
<dbReference type="Proteomes" id="UP000822688">
    <property type="component" value="Chromosome 6"/>
</dbReference>
<reference evidence="1 2" key="1">
    <citation type="submission" date="2020-06" db="EMBL/GenBank/DDBJ databases">
        <title>WGS assembly of Ceratodon purpureus strain R40.</title>
        <authorList>
            <person name="Carey S.B."/>
            <person name="Jenkins J."/>
            <person name="Shu S."/>
            <person name="Lovell J.T."/>
            <person name="Sreedasyam A."/>
            <person name="Maumus F."/>
            <person name="Tiley G.P."/>
            <person name="Fernandez-Pozo N."/>
            <person name="Barry K."/>
            <person name="Chen C."/>
            <person name="Wang M."/>
            <person name="Lipzen A."/>
            <person name="Daum C."/>
            <person name="Saski C.A."/>
            <person name="Payton A.C."/>
            <person name="Mcbreen J.C."/>
            <person name="Conrad R.E."/>
            <person name="Kollar L.M."/>
            <person name="Olsson S."/>
            <person name="Huttunen S."/>
            <person name="Landis J.B."/>
            <person name="Wickett N.J."/>
            <person name="Johnson M.G."/>
            <person name="Rensing S.A."/>
            <person name="Grimwood J."/>
            <person name="Schmutz J."/>
            <person name="Mcdaniel S.F."/>
        </authorList>
    </citation>
    <scope>NUCLEOTIDE SEQUENCE [LARGE SCALE GENOMIC DNA]</scope>
    <source>
        <strain evidence="1 2">R40</strain>
    </source>
</reference>
<dbReference type="AlphaFoldDB" id="A0A8T0HGE4"/>
<sequence length="99" mass="10304">MSPGVVTQVVQGLSALAGAWVIKSIIDAEQEKPMGGFSQCPTCNGSRRVPCMCTRWSDDDVGCNTCEGSGMMRCNACGGSGTGRPIPVQIRASNPPRNG</sequence>
<evidence type="ECO:0000313" key="2">
    <source>
        <dbReference type="Proteomes" id="UP000822688"/>
    </source>
</evidence>